<proteinExistence type="predicted"/>
<evidence type="ECO:0000256" key="1">
    <source>
        <dbReference type="SAM" id="MobiDB-lite"/>
    </source>
</evidence>
<protein>
    <recommendedName>
        <fullName evidence="4">Phage protein</fullName>
    </recommendedName>
</protein>
<evidence type="ECO:0000313" key="2">
    <source>
        <dbReference type="EMBL" id="MFD2549617.1"/>
    </source>
</evidence>
<accession>A0ABW5KKW3</accession>
<organism evidence="2 3">
    <name type="scientific">Sphingobacterium suaedae</name>
    <dbReference type="NCBI Taxonomy" id="1686402"/>
    <lineage>
        <taxon>Bacteria</taxon>
        <taxon>Pseudomonadati</taxon>
        <taxon>Bacteroidota</taxon>
        <taxon>Sphingobacteriia</taxon>
        <taxon>Sphingobacteriales</taxon>
        <taxon>Sphingobacteriaceae</taxon>
        <taxon>Sphingobacterium</taxon>
    </lineage>
</organism>
<dbReference type="EMBL" id="JBHULR010000020">
    <property type="protein sequence ID" value="MFD2549617.1"/>
    <property type="molecule type" value="Genomic_DNA"/>
</dbReference>
<feature type="compositionally biased region" description="Basic and acidic residues" evidence="1">
    <location>
        <begin position="48"/>
        <end position="65"/>
    </location>
</feature>
<keyword evidence="3" id="KW-1185">Reference proteome</keyword>
<evidence type="ECO:0008006" key="4">
    <source>
        <dbReference type="Google" id="ProtNLM"/>
    </source>
</evidence>
<dbReference type="RefSeq" id="WP_380905935.1">
    <property type="nucleotide sequence ID" value="NZ_JBHUEG010000019.1"/>
</dbReference>
<gene>
    <name evidence="2" type="ORF">ACFSR5_18380</name>
</gene>
<name>A0ABW5KKW3_9SPHI</name>
<comment type="caution">
    <text evidence="2">The sequence shown here is derived from an EMBL/GenBank/DDBJ whole genome shotgun (WGS) entry which is preliminary data.</text>
</comment>
<dbReference type="Proteomes" id="UP001597545">
    <property type="component" value="Unassembled WGS sequence"/>
</dbReference>
<reference evidence="3" key="1">
    <citation type="journal article" date="2019" name="Int. J. Syst. Evol. Microbiol.">
        <title>The Global Catalogue of Microorganisms (GCM) 10K type strain sequencing project: providing services to taxonomists for standard genome sequencing and annotation.</title>
        <authorList>
            <consortium name="The Broad Institute Genomics Platform"/>
            <consortium name="The Broad Institute Genome Sequencing Center for Infectious Disease"/>
            <person name="Wu L."/>
            <person name="Ma J."/>
        </authorList>
    </citation>
    <scope>NUCLEOTIDE SEQUENCE [LARGE SCALE GENOMIC DNA]</scope>
    <source>
        <strain evidence="3">KCTC 42662</strain>
    </source>
</reference>
<sequence length="65" mass="7335">MNHIIKKISRAVQLVLLAPVKLPGKALHIVKYIALGLGILESVLDEPEEKKPEKAERREEHEDAE</sequence>
<feature type="region of interest" description="Disordered" evidence="1">
    <location>
        <begin position="46"/>
        <end position="65"/>
    </location>
</feature>
<evidence type="ECO:0000313" key="3">
    <source>
        <dbReference type="Proteomes" id="UP001597545"/>
    </source>
</evidence>